<feature type="domain" description="SH2" evidence="7">
    <location>
        <begin position="6"/>
        <end position="102"/>
    </location>
</feature>
<reference evidence="9" key="1">
    <citation type="journal article" date="2002" name="Science">
        <title>The draft genome of Ciona intestinalis: insights into chordate and vertebrate origins.</title>
        <authorList>
            <person name="Dehal P."/>
            <person name="Satou Y."/>
            <person name="Campbell R.K."/>
            <person name="Chapman J."/>
            <person name="Degnan B."/>
            <person name="De Tomaso A."/>
            <person name="Davidson B."/>
            <person name="Di Gregorio A."/>
            <person name="Gelpke M."/>
            <person name="Goodstein D.M."/>
            <person name="Harafuji N."/>
            <person name="Hastings K.E."/>
            <person name="Ho I."/>
            <person name="Hotta K."/>
            <person name="Huang W."/>
            <person name="Kawashima T."/>
            <person name="Lemaire P."/>
            <person name="Martinez D."/>
            <person name="Meinertzhagen I.A."/>
            <person name="Necula S."/>
            <person name="Nonaka M."/>
            <person name="Putnam N."/>
            <person name="Rash S."/>
            <person name="Saiga H."/>
            <person name="Satake M."/>
            <person name="Terry A."/>
            <person name="Yamada L."/>
            <person name="Wang H.G."/>
            <person name="Awazu S."/>
            <person name="Azumi K."/>
            <person name="Boore J."/>
            <person name="Branno M."/>
            <person name="Chin-Bow S."/>
            <person name="DeSantis R."/>
            <person name="Doyle S."/>
            <person name="Francino P."/>
            <person name="Keys D.N."/>
            <person name="Haga S."/>
            <person name="Hayashi H."/>
            <person name="Hino K."/>
            <person name="Imai K.S."/>
            <person name="Inaba K."/>
            <person name="Kano S."/>
            <person name="Kobayashi K."/>
            <person name="Kobayashi M."/>
            <person name="Lee B.I."/>
            <person name="Makabe K.W."/>
            <person name="Manohar C."/>
            <person name="Matassi G."/>
            <person name="Medina M."/>
            <person name="Mochizuki Y."/>
            <person name="Mount S."/>
            <person name="Morishita T."/>
            <person name="Miura S."/>
            <person name="Nakayama A."/>
            <person name="Nishizaka S."/>
            <person name="Nomoto H."/>
            <person name="Ohta F."/>
            <person name="Oishi K."/>
            <person name="Rigoutsos I."/>
            <person name="Sano M."/>
            <person name="Sasaki A."/>
            <person name="Sasakura Y."/>
            <person name="Shoguchi E."/>
            <person name="Shin-i T."/>
            <person name="Spagnuolo A."/>
            <person name="Stainier D."/>
            <person name="Suzuki M.M."/>
            <person name="Tassy O."/>
            <person name="Takatori N."/>
            <person name="Tokuoka M."/>
            <person name="Yagi K."/>
            <person name="Yoshizaki F."/>
            <person name="Wada S."/>
            <person name="Zhang C."/>
            <person name="Hyatt P.D."/>
            <person name="Larimer F."/>
            <person name="Detter C."/>
            <person name="Doggett N."/>
            <person name="Glavina T."/>
            <person name="Hawkins T."/>
            <person name="Richardson P."/>
            <person name="Lucas S."/>
            <person name="Kohara Y."/>
            <person name="Levine M."/>
            <person name="Satoh N."/>
            <person name="Rokhsar D.S."/>
        </authorList>
    </citation>
    <scope>NUCLEOTIDE SEQUENCE [LARGE SCALE GENOMIC DNA]</scope>
</reference>
<reference evidence="8" key="4">
    <citation type="submission" date="2025-09" db="UniProtKB">
        <authorList>
            <consortium name="Ensembl"/>
        </authorList>
    </citation>
    <scope>IDENTIFICATION</scope>
</reference>
<dbReference type="Pfam" id="PF00017">
    <property type="entry name" value="SH2"/>
    <property type="match status" value="1"/>
</dbReference>
<dbReference type="GO" id="GO:0002250">
    <property type="term" value="P:adaptive immune response"/>
    <property type="evidence" value="ECO:0007669"/>
    <property type="project" value="UniProtKB-KW"/>
</dbReference>
<keyword evidence="3 5" id="KW-0727">SH2 domain</keyword>
<keyword evidence="1" id="KW-0399">Innate immunity</keyword>
<dbReference type="AlphaFoldDB" id="F6Y5T9"/>
<evidence type="ECO:0000256" key="5">
    <source>
        <dbReference type="PROSITE-ProRule" id="PRU00191"/>
    </source>
</evidence>
<dbReference type="InParanoid" id="F6Y5T9"/>
<dbReference type="GeneTree" id="ENSGT00940000156576"/>
<dbReference type="OMA" id="KLITTIC"/>
<dbReference type="PANTHER" id="PTHR46051:SF1">
    <property type="entry name" value="INOSITOL POLYPHOSPHATE-RELATED PHOSPHATASE DOMAIN-CONTAINING PROTEIN"/>
    <property type="match status" value="1"/>
</dbReference>
<evidence type="ECO:0000259" key="7">
    <source>
        <dbReference type="PROSITE" id="PS50001"/>
    </source>
</evidence>
<keyword evidence="9" id="KW-1185">Reference proteome</keyword>
<dbReference type="Proteomes" id="UP000008144">
    <property type="component" value="Chromosome 1"/>
</dbReference>
<accession>F6Y5T9</accession>
<keyword evidence="4" id="KW-1064">Adaptive immunity</keyword>
<reference evidence="8" key="2">
    <citation type="journal article" date="2008" name="Genome Biol.">
        <title>Improved genome assembly and evidence-based global gene model set for the chordate Ciona intestinalis: new insight into intron and operon populations.</title>
        <authorList>
            <person name="Satou Y."/>
            <person name="Mineta K."/>
            <person name="Ogasawara M."/>
            <person name="Sasakura Y."/>
            <person name="Shoguchi E."/>
            <person name="Ueno K."/>
            <person name="Yamada L."/>
            <person name="Matsumoto J."/>
            <person name="Wasserscheid J."/>
            <person name="Dewar K."/>
            <person name="Wiley G.B."/>
            <person name="Macmil S.L."/>
            <person name="Roe B.A."/>
            <person name="Zeller R.W."/>
            <person name="Hastings K.E."/>
            <person name="Lemaire P."/>
            <person name="Lindquist E."/>
            <person name="Endo T."/>
            <person name="Hotta K."/>
            <person name="Inaba K."/>
        </authorList>
    </citation>
    <scope>NUCLEOTIDE SEQUENCE [LARGE SCALE GENOMIC DNA]</scope>
    <source>
        <strain evidence="8">wild type</strain>
    </source>
</reference>
<evidence type="ECO:0000256" key="3">
    <source>
        <dbReference type="ARBA" id="ARBA00022999"/>
    </source>
</evidence>
<evidence type="ECO:0000313" key="8">
    <source>
        <dbReference type="Ensembl" id="ENSCINP00000023189.2"/>
    </source>
</evidence>
<keyword evidence="2" id="KW-0391">Immunity</keyword>
<dbReference type="SMART" id="SM00252">
    <property type="entry name" value="SH2"/>
    <property type="match status" value="1"/>
</dbReference>
<name>F6Y5T9_CIOIN</name>
<dbReference type="HOGENOM" id="CLU_591271_0_0_1"/>
<evidence type="ECO:0000256" key="2">
    <source>
        <dbReference type="ARBA" id="ARBA00022859"/>
    </source>
</evidence>
<dbReference type="SUPFAM" id="SSF55550">
    <property type="entry name" value="SH2 domain"/>
    <property type="match status" value="1"/>
</dbReference>
<dbReference type="PROSITE" id="PS50001">
    <property type="entry name" value="SH2"/>
    <property type="match status" value="1"/>
</dbReference>
<evidence type="ECO:0000256" key="6">
    <source>
        <dbReference type="SAM" id="MobiDB-lite"/>
    </source>
</evidence>
<dbReference type="PRINTS" id="PR00401">
    <property type="entry name" value="SH2DOMAIN"/>
</dbReference>
<dbReference type="GO" id="GO:0045087">
    <property type="term" value="P:innate immune response"/>
    <property type="evidence" value="ECO:0007669"/>
    <property type="project" value="UniProtKB-KW"/>
</dbReference>
<evidence type="ECO:0000256" key="1">
    <source>
        <dbReference type="ARBA" id="ARBA00022588"/>
    </source>
</evidence>
<proteinExistence type="predicted"/>
<dbReference type="InterPro" id="IPR036860">
    <property type="entry name" value="SH2_dom_sf"/>
</dbReference>
<dbReference type="InterPro" id="IPR000980">
    <property type="entry name" value="SH2"/>
</dbReference>
<dbReference type="STRING" id="7719.ENSCINP00000023189"/>
<dbReference type="PANTHER" id="PTHR46051">
    <property type="entry name" value="SH2 DOMAIN-CONTAINING PROTEIN"/>
    <property type="match status" value="1"/>
</dbReference>
<feature type="region of interest" description="Disordered" evidence="6">
    <location>
        <begin position="127"/>
        <end position="187"/>
    </location>
</feature>
<dbReference type="InterPro" id="IPR057510">
    <property type="entry name" value="C2_SHIP1-2_first"/>
</dbReference>
<dbReference type="Gene3D" id="3.30.505.10">
    <property type="entry name" value="SH2 domain"/>
    <property type="match status" value="1"/>
</dbReference>
<dbReference type="Ensembl" id="ENSCINT00000023435.2">
    <property type="protein sequence ID" value="ENSCINP00000023189.2"/>
    <property type="gene ID" value="ENSCING00000012419.2"/>
</dbReference>
<dbReference type="Pfam" id="PF24150">
    <property type="entry name" value="C2_SHIP1-2_first"/>
    <property type="match status" value="1"/>
</dbReference>
<organism evidence="8 9">
    <name type="scientific">Ciona intestinalis</name>
    <name type="common">Transparent sea squirt</name>
    <name type="synonym">Ascidia intestinalis</name>
    <dbReference type="NCBI Taxonomy" id="7719"/>
    <lineage>
        <taxon>Eukaryota</taxon>
        <taxon>Metazoa</taxon>
        <taxon>Chordata</taxon>
        <taxon>Tunicata</taxon>
        <taxon>Ascidiacea</taxon>
        <taxon>Phlebobranchia</taxon>
        <taxon>Cionidae</taxon>
        <taxon>Ciona</taxon>
    </lineage>
</organism>
<dbReference type="EMBL" id="EAAA01000404">
    <property type="status" value="NOT_ANNOTATED_CDS"/>
    <property type="molecule type" value="Genomic_DNA"/>
</dbReference>
<sequence>MSDEIWYHGRVNRQQSEELLLSAAVDGSFVVRASESRAGAYALSVLFNNSVHTYRILPTENNTLAVQTVNGVQQRKFKSLTELVHEYRNSQNGLVCGLSNPVGLDSKTRPSTSSAFDSTLAISRLETLPATPPSLPTTPRGTTFPALRLLPTPIPRSQSNTSLAGDKQRELPSPPTREAPSRTETASKETIVQNKLVTRLRELQSICPGLNTNFMELVSQYTTDGGLTADMQSIKRGVGQCEQLQTLLAKEALVFQSELENFLTKIDILRQLFDLGSPPRKPLSSKRVSNEDVDLDTFLGRLGDCGTVVKTLNKRACINLQEMLGVAKTGSVAITRKPSRVSTLSERIFEVKLEGALTSSKQKLKVNASKGKLTIVKGEGSVEYDHSQVLQIVKNNKSKNKLGIVLEGHKKRDYIFDKSSLREVFCQLMQHVRNTHNTSAEPDCISIFCGSWNMGDEIPPNEI</sequence>
<evidence type="ECO:0000313" key="9">
    <source>
        <dbReference type="Proteomes" id="UP000008144"/>
    </source>
</evidence>
<protein>
    <recommendedName>
        <fullName evidence="7">SH2 domain-containing protein</fullName>
    </recommendedName>
</protein>
<evidence type="ECO:0000256" key="4">
    <source>
        <dbReference type="ARBA" id="ARBA00023130"/>
    </source>
</evidence>
<reference evidence="8" key="3">
    <citation type="submission" date="2025-08" db="UniProtKB">
        <authorList>
            <consortium name="Ensembl"/>
        </authorList>
    </citation>
    <scope>IDENTIFICATION</scope>
</reference>